<dbReference type="SUPFAM" id="SSF56300">
    <property type="entry name" value="Metallo-dependent phosphatases"/>
    <property type="match status" value="1"/>
</dbReference>
<feature type="domain" description="Calcineurin-like phosphoesterase" evidence="3">
    <location>
        <begin position="1"/>
        <end position="145"/>
    </location>
</feature>
<protein>
    <recommendedName>
        <fullName evidence="2">Phosphoesterase</fullName>
        <ecNumber evidence="2">3.1.4.-</ecNumber>
    </recommendedName>
</protein>
<dbReference type="RefSeq" id="WP_254756892.1">
    <property type="nucleotide sequence ID" value="NZ_JANCLT010000001.1"/>
</dbReference>
<dbReference type="InterPro" id="IPR024654">
    <property type="entry name" value="Calcineurin-like_PHP_lpxH"/>
</dbReference>
<dbReference type="InterPro" id="IPR041802">
    <property type="entry name" value="MPP_YfcE"/>
</dbReference>
<keyword evidence="5" id="KW-1185">Reference proteome</keyword>
<dbReference type="GO" id="GO:0046872">
    <property type="term" value="F:metal ion binding"/>
    <property type="evidence" value="ECO:0007669"/>
    <property type="project" value="UniProtKB-KW"/>
</dbReference>
<comment type="similarity">
    <text evidence="1 2">Belongs to the metallophosphoesterase superfamily. YfcE family.</text>
</comment>
<dbReference type="NCBIfam" id="TIGR00040">
    <property type="entry name" value="yfcE"/>
    <property type="match status" value="1"/>
</dbReference>
<dbReference type="InterPro" id="IPR000979">
    <property type="entry name" value="Phosphodiesterase_MJ0936/Vps29"/>
</dbReference>
<dbReference type="EMBL" id="JANCLT010000001">
    <property type="protein sequence ID" value="MCP8967347.1"/>
    <property type="molecule type" value="Genomic_DNA"/>
</dbReference>
<accession>A0AA42BN67</accession>
<dbReference type="Gene3D" id="3.60.21.10">
    <property type="match status" value="1"/>
</dbReference>
<comment type="caution">
    <text evidence="4">The sequence shown here is derived from an EMBL/GenBank/DDBJ whole genome shotgun (WGS) entry which is preliminary data.</text>
</comment>
<gene>
    <name evidence="4" type="ORF">NK662_02190</name>
</gene>
<comment type="cofactor">
    <cofactor evidence="2">
        <name>a divalent metal cation</name>
        <dbReference type="ChEBI" id="CHEBI:60240"/>
    </cofactor>
</comment>
<evidence type="ECO:0000259" key="3">
    <source>
        <dbReference type="Pfam" id="PF12850"/>
    </source>
</evidence>
<keyword evidence="2" id="KW-0479">Metal-binding</keyword>
<dbReference type="CDD" id="cd00841">
    <property type="entry name" value="MPP_YfcE"/>
    <property type="match status" value="1"/>
</dbReference>
<dbReference type="EC" id="3.1.4.-" evidence="2"/>
<organism evidence="4 5">
    <name type="scientific">Ectobacillus ponti</name>
    <dbReference type="NCBI Taxonomy" id="2961894"/>
    <lineage>
        <taxon>Bacteria</taxon>
        <taxon>Bacillati</taxon>
        <taxon>Bacillota</taxon>
        <taxon>Bacilli</taxon>
        <taxon>Bacillales</taxon>
        <taxon>Bacillaceae</taxon>
        <taxon>Ectobacillus</taxon>
    </lineage>
</organism>
<dbReference type="AlphaFoldDB" id="A0AA42BN67"/>
<evidence type="ECO:0000313" key="4">
    <source>
        <dbReference type="EMBL" id="MCP8967347.1"/>
    </source>
</evidence>
<reference evidence="4" key="1">
    <citation type="submission" date="2022-07" db="EMBL/GenBank/DDBJ databases">
        <authorList>
            <person name="Li W.-J."/>
            <person name="Deng Q.-Q."/>
        </authorList>
    </citation>
    <scope>NUCLEOTIDE SEQUENCE</scope>
    <source>
        <strain evidence="4">SYSU M60031</strain>
    </source>
</reference>
<evidence type="ECO:0000256" key="2">
    <source>
        <dbReference type="RuleBase" id="RU362039"/>
    </source>
</evidence>
<dbReference type="Proteomes" id="UP001156102">
    <property type="component" value="Unassembled WGS sequence"/>
</dbReference>
<dbReference type="Pfam" id="PF12850">
    <property type="entry name" value="Metallophos_2"/>
    <property type="match status" value="1"/>
</dbReference>
<dbReference type="GO" id="GO:0016787">
    <property type="term" value="F:hydrolase activity"/>
    <property type="evidence" value="ECO:0007669"/>
    <property type="project" value="UniProtKB-UniRule"/>
</dbReference>
<name>A0AA42BN67_9BACI</name>
<dbReference type="PANTHER" id="PTHR11124">
    <property type="entry name" value="VACUOLAR SORTING PROTEIN VPS29"/>
    <property type="match status" value="1"/>
</dbReference>
<sequence length="168" mass="18421">MKVLIVSDSHGSTAELEQLKALHQQEAELMIHCGDSELGEADEALAGYTVVRGNCDWRGSFPNEIITEAGGLRFFVTHGHLYNIKMTLQTLLYKAMEQGARVACFGHSHVLGAEVINGVLLLNPGSILLPRGRKEKTYALLECKNGVIQVQFRELNGNVVAQQEFSLG</sequence>
<evidence type="ECO:0000256" key="1">
    <source>
        <dbReference type="ARBA" id="ARBA00008950"/>
    </source>
</evidence>
<dbReference type="InterPro" id="IPR029052">
    <property type="entry name" value="Metallo-depent_PP-like"/>
</dbReference>
<evidence type="ECO:0000313" key="5">
    <source>
        <dbReference type="Proteomes" id="UP001156102"/>
    </source>
</evidence>
<proteinExistence type="inferred from homology"/>